<gene>
    <name evidence="1" type="ORF">SFRICE_013520</name>
</gene>
<sequence length="68" mass="7902">MQCHDFYLRRGRQRNTLQHVTVQCTPLFHCLCYKSHVLGGEPILKYDYKFIDGQGGLHRSGSVTTVYQ</sequence>
<evidence type="ECO:0000313" key="1">
    <source>
        <dbReference type="EMBL" id="SOQ45498.1"/>
    </source>
</evidence>
<proteinExistence type="predicted"/>
<dbReference type="EMBL" id="ODYU01005024">
    <property type="protein sequence ID" value="SOQ45498.1"/>
    <property type="molecule type" value="Genomic_DNA"/>
</dbReference>
<dbReference type="AlphaFoldDB" id="A0A2H1VXG3"/>
<protein>
    <submittedName>
        <fullName evidence="1">SFRICE_013520</fullName>
    </submittedName>
</protein>
<name>A0A2H1VXG3_SPOFR</name>
<reference evidence="1" key="1">
    <citation type="submission" date="2016-07" db="EMBL/GenBank/DDBJ databases">
        <authorList>
            <person name="Bretaudeau A."/>
        </authorList>
    </citation>
    <scope>NUCLEOTIDE SEQUENCE</scope>
    <source>
        <strain evidence="1">Rice</strain>
        <tissue evidence="1">Whole body</tissue>
    </source>
</reference>
<organism evidence="1">
    <name type="scientific">Spodoptera frugiperda</name>
    <name type="common">Fall armyworm</name>
    <dbReference type="NCBI Taxonomy" id="7108"/>
    <lineage>
        <taxon>Eukaryota</taxon>
        <taxon>Metazoa</taxon>
        <taxon>Ecdysozoa</taxon>
        <taxon>Arthropoda</taxon>
        <taxon>Hexapoda</taxon>
        <taxon>Insecta</taxon>
        <taxon>Pterygota</taxon>
        <taxon>Neoptera</taxon>
        <taxon>Endopterygota</taxon>
        <taxon>Lepidoptera</taxon>
        <taxon>Glossata</taxon>
        <taxon>Ditrysia</taxon>
        <taxon>Noctuoidea</taxon>
        <taxon>Noctuidae</taxon>
        <taxon>Amphipyrinae</taxon>
        <taxon>Spodoptera</taxon>
    </lineage>
</organism>
<accession>A0A2H1VXG3</accession>